<keyword evidence="1" id="KW-0732">Signal</keyword>
<dbReference type="EMBL" id="CP020919">
    <property type="protein sequence ID" value="AWG25508.1"/>
    <property type="molecule type" value="Genomic_DNA"/>
</dbReference>
<feature type="signal peptide" evidence="1">
    <location>
        <begin position="1"/>
        <end position="23"/>
    </location>
</feature>
<dbReference type="RefSeq" id="WP_108737098.1">
    <property type="nucleotide sequence ID" value="NZ_CP020919.1"/>
</dbReference>
<feature type="chain" id="PRO_5015703208" description="Erythromycin esterase" evidence="1">
    <location>
        <begin position="24"/>
        <end position="422"/>
    </location>
</feature>
<organism evidence="2 3">
    <name type="scientific">Flavobacterium kingsejongi</name>
    <dbReference type="NCBI Taxonomy" id="1678728"/>
    <lineage>
        <taxon>Bacteria</taxon>
        <taxon>Pseudomonadati</taxon>
        <taxon>Bacteroidota</taxon>
        <taxon>Flavobacteriia</taxon>
        <taxon>Flavobacteriales</taxon>
        <taxon>Flavobacteriaceae</taxon>
        <taxon>Flavobacterium</taxon>
    </lineage>
</organism>
<dbReference type="AlphaFoldDB" id="A0A2S1LP78"/>
<proteinExistence type="predicted"/>
<dbReference type="OrthoDB" id="1112626at2"/>
<evidence type="ECO:0008006" key="4">
    <source>
        <dbReference type="Google" id="ProtNLM"/>
    </source>
</evidence>
<protein>
    <recommendedName>
        <fullName evidence="4">Erythromycin esterase</fullName>
    </recommendedName>
</protein>
<evidence type="ECO:0000313" key="3">
    <source>
        <dbReference type="Proteomes" id="UP000244677"/>
    </source>
</evidence>
<dbReference type="SUPFAM" id="SSF159501">
    <property type="entry name" value="EreA/ChaN-like"/>
    <property type="match status" value="1"/>
</dbReference>
<evidence type="ECO:0000256" key="1">
    <source>
        <dbReference type="SAM" id="SignalP"/>
    </source>
</evidence>
<reference evidence="2 3" key="1">
    <citation type="submission" date="2017-04" db="EMBL/GenBank/DDBJ databases">
        <title>Complete genome sequence of Flavobacterium kingsejong AJ004.</title>
        <authorList>
            <person name="Lee P.C."/>
        </authorList>
    </citation>
    <scope>NUCLEOTIDE SEQUENCE [LARGE SCALE GENOMIC DNA]</scope>
    <source>
        <strain evidence="2 3">AJ004</strain>
    </source>
</reference>
<accession>A0A2S1LP78</accession>
<keyword evidence="3" id="KW-1185">Reference proteome</keyword>
<sequence length="422" mass="48155">MHFSKISCTLTLLFCVLYATVSAQITTEQYLEQQATDLNTLSRFDQKNAKIIAFGAFHGSAKTEDAEILLLQAIVKDQALQYYFPETDYSIAFYFNEYLKTGDEVLLQDLVIQYGIRVPQERAIAVFEKWKKIKIINDALPRKRKITVLGADPIVSYKYAYRHIVALAKKETGSWKMMEQLKATIRTDTTDYSPYYESFAKKELQAFVADYDKNSIAYAESITNPKSFQYLMELLQQSFEKGGREKQIFTNYLKLATQYKLNDKLQFFRYGFAHLLKVREGNAVSFLAQLIASGKYTKNEIVSITGYLTQSEVLWDDIYDPEGHYVKSTTEGDFGIGDADNEYFKGIENLKKSKVSDLTLFKVNAPNSPYAIPDCSDLIEIITIPAVDGPSYKSQVTTDFIDYALLISNSKANQSIYTLKKK</sequence>
<dbReference type="Proteomes" id="UP000244677">
    <property type="component" value="Chromosome"/>
</dbReference>
<gene>
    <name evidence="2" type="ORF">FK004_09800</name>
</gene>
<evidence type="ECO:0000313" key="2">
    <source>
        <dbReference type="EMBL" id="AWG25508.1"/>
    </source>
</evidence>
<name>A0A2S1LP78_9FLAO</name>
<dbReference type="KEGG" id="fki:FK004_09800"/>